<dbReference type="AlphaFoldDB" id="A0A806JYI3"/>
<dbReference type="CDD" id="cd05564">
    <property type="entry name" value="PTS_IIB_chitobiose_lichenan"/>
    <property type="match status" value="1"/>
</dbReference>
<protein>
    <submittedName>
        <fullName evidence="9">Putative beta-glucosides PTS, EIIB</fullName>
        <ecNumber evidence="9">2.7.1.-</ecNumber>
    </submittedName>
</protein>
<dbReference type="GO" id="GO:0008982">
    <property type="term" value="F:protein-N(PI)-phosphohistidine-sugar phosphotransferase activity"/>
    <property type="evidence" value="ECO:0007669"/>
    <property type="project" value="InterPro"/>
</dbReference>
<evidence type="ECO:0000256" key="3">
    <source>
        <dbReference type="ARBA" id="ARBA00022597"/>
    </source>
</evidence>
<dbReference type="EMBL" id="JQ844179">
    <property type="protein sequence ID" value="AGS52005.1"/>
    <property type="molecule type" value="Genomic_DNA"/>
</dbReference>
<evidence type="ECO:0000313" key="9">
    <source>
        <dbReference type="EMBL" id="AGS52005.1"/>
    </source>
</evidence>
<dbReference type="InterPro" id="IPR013012">
    <property type="entry name" value="PTS_EIIB_3"/>
</dbReference>
<dbReference type="InterPro" id="IPR051819">
    <property type="entry name" value="PTS_sugar-specific_EIIB"/>
</dbReference>
<dbReference type="Gene3D" id="3.40.50.2300">
    <property type="match status" value="1"/>
</dbReference>
<feature type="modified residue" description="Phosphocysteine; by EIIA" evidence="7">
    <location>
        <position position="7"/>
    </location>
</feature>
<name>A0A806JYI3_9BACT</name>
<dbReference type="PANTHER" id="PTHR34581:SF2">
    <property type="entry name" value="PTS SYSTEM N,N'-DIACETYLCHITOBIOSE-SPECIFIC EIIB COMPONENT"/>
    <property type="match status" value="1"/>
</dbReference>
<evidence type="ECO:0000259" key="8">
    <source>
        <dbReference type="PROSITE" id="PS51100"/>
    </source>
</evidence>
<dbReference type="InterPro" id="IPR036095">
    <property type="entry name" value="PTS_EIIB-like_sf"/>
</dbReference>
<evidence type="ECO:0000256" key="1">
    <source>
        <dbReference type="ARBA" id="ARBA00022448"/>
    </source>
</evidence>
<reference evidence="9" key="1">
    <citation type="submission" date="2012-03" db="EMBL/GenBank/DDBJ databases">
        <title>Functional metagenomics reveals considerable lignocellulase gene clusters in the gut microbiome of a wood-feeding higher termite.</title>
        <authorList>
            <person name="Liu N."/>
        </authorList>
    </citation>
    <scope>NUCLEOTIDE SEQUENCE</scope>
</reference>
<dbReference type="EC" id="2.7.1.-" evidence="9"/>
<dbReference type="PROSITE" id="PS51100">
    <property type="entry name" value="PTS_EIIB_TYPE_3"/>
    <property type="match status" value="1"/>
</dbReference>
<keyword evidence="2" id="KW-0597">Phosphoprotein</keyword>
<dbReference type="GO" id="GO:0009401">
    <property type="term" value="P:phosphoenolpyruvate-dependent sugar phosphotransferase system"/>
    <property type="evidence" value="ECO:0007669"/>
    <property type="project" value="UniProtKB-KW"/>
</dbReference>
<sequence length="99" mass="10524">MKLLLICAGGASTSILMKKLEKHAAEKGMEFSVEAHSVGEYEDVADAFDVIMLGPQVSYKKNEVAEHTGKPVGVVAPMDYALGQAANIFKQIEGITAQG</sequence>
<evidence type="ECO:0000256" key="4">
    <source>
        <dbReference type="ARBA" id="ARBA00022679"/>
    </source>
</evidence>
<accession>A0A806JYI3</accession>
<evidence type="ECO:0000256" key="2">
    <source>
        <dbReference type="ARBA" id="ARBA00022553"/>
    </source>
</evidence>
<dbReference type="GO" id="GO:0016301">
    <property type="term" value="F:kinase activity"/>
    <property type="evidence" value="ECO:0007669"/>
    <property type="project" value="UniProtKB-KW"/>
</dbReference>
<organism evidence="9">
    <name type="scientific">uncultured bacterium contig00006</name>
    <dbReference type="NCBI Taxonomy" id="1181498"/>
    <lineage>
        <taxon>Bacteria</taxon>
        <taxon>environmental samples</taxon>
    </lineage>
</organism>
<feature type="domain" description="PTS EIIB type-3" evidence="8">
    <location>
        <begin position="1"/>
        <end position="99"/>
    </location>
</feature>
<keyword evidence="6" id="KW-0418">Kinase</keyword>
<evidence type="ECO:0000256" key="7">
    <source>
        <dbReference type="PROSITE-ProRule" id="PRU00423"/>
    </source>
</evidence>
<keyword evidence="1" id="KW-0813">Transport</keyword>
<proteinExistence type="predicted"/>
<evidence type="ECO:0000256" key="5">
    <source>
        <dbReference type="ARBA" id="ARBA00022683"/>
    </source>
</evidence>
<dbReference type="Pfam" id="PF02302">
    <property type="entry name" value="PTS_IIB"/>
    <property type="match status" value="1"/>
</dbReference>
<dbReference type="SUPFAM" id="SSF52794">
    <property type="entry name" value="PTS system IIB component-like"/>
    <property type="match status" value="1"/>
</dbReference>
<dbReference type="InterPro" id="IPR003501">
    <property type="entry name" value="PTS_EIIB_2/3"/>
</dbReference>
<dbReference type="PANTHER" id="PTHR34581">
    <property type="entry name" value="PTS SYSTEM N,N'-DIACETYLCHITOBIOSE-SPECIFIC EIIB COMPONENT"/>
    <property type="match status" value="1"/>
</dbReference>
<keyword evidence="4 9" id="KW-0808">Transferase</keyword>
<keyword evidence="5" id="KW-0598">Phosphotransferase system</keyword>
<keyword evidence="3" id="KW-0762">Sugar transport</keyword>
<evidence type="ECO:0000256" key="6">
    <source>
        <dbReference type="ARBA" id="ARBA00022777"/>
    </source>
</evidence>